<proteinExistence type="predicted"/>
<sequence>MSPPLVSIVVPTLNRLELLVQTLRSITLQDYGNLELIVSNNASKDGTFNFLSQLQNDRFQVINRPFTIPMEANVNDAVKRARGKYLLLLSDDDLISGSYISTMVQAFETDDTIQAGLGLRVLIDGESRIVHQADPLSSAAMSEPAEPWLIRYFASPVAHNQINTVFSTFYRRTEWLRFEQPTLSASYFSDTIPFVGVNSPKSKIFYAPEAVFLYRIHQKQESTQATSVESQTYLGLFQFFEHLRPILGDFSRSEHFKRAITQYMIMMFRGACGRFLIKENIDPSALQTFFYEFLDQTRSPADVHVGMLHGNEI</sequence>
<organism evidence="2 3">
    <name type="scientific">Methylobacterium phyllostachyos</name>
    <dbReference type="NCBI Taxonomy" id="582672"/>
    <lineage>
        <taxon>Bacteria</taxon>
        <taxon>Pseudomonadati</taxon>
        <taxon>Pseudomonadota</taxon>
        <taxon>Alphaproteobacteria</taxon>
        <taxon>Hyphomicrobiales</taxon>
        <taxon>Methylobacteriaceae</taxon>
        <taxon>Methylobacterium</taxon>
    </lineage>
</organism>
<dbReference type="PANTHER" id="PTHR22916">
    <property type="entry name" value="GLYCOSYLTRANSFERASE"/>
    <property type="match status" value="1"/>
</dbReference>
<dbReference type="AlphaFoldDB" id="A0A1H0GGF7"/>
<dbReference type="EMBL" id="FNHS01000014">
    <property type="protein sequence ID" value="SDO05974.1"/>
    <property type="molecule type" value="Genomic_DNA"/>
</dbReference>
<dbReference type="CDD" id="cd00761">
    <property type="entry name" value="Glyco_tranf_GTA_type"/>
    <property type="match status" value="1"/>
</dbReference>
<dbReference type="SUPFAM" id="SSF53448">
    <property type="entry name" value="Nucleotide-diphospho-sugar transferases"/>
    <property type="match status" value="1"/>
</dbReference>
<reference evidence="3" key="1">
    <citation type="submission" date="2016-10" db="EMBL/GenBank/DDBJ databases">
        <authorList>
            <person name="Varghese N."/>
            <person name="Submissions S."/>
        </authorList>
    </citation>
    <scope>NUCLEOTIDE SEQUENCE [LARGE SCALE GENOMIC DNA]</scope>
    <source>
        <strain evidence="3">BL47</strain>
    </source>
</reference>
<feature type="domain" description="Glycosyltransferase 2-like" evidence="1">
    <location>
        <begin position="7"/>
        <end position="131"/>
    </location>
</feature>
<dbReference type="GO" id="GO:0016758">
    <property type="term" value="F:hexosyltransferase activity"/>
    <property type="evidence" value="ECO:0007669"/>
    <property type="project" value="UniProtKB-ARBA"/>
</dbReference>
<dbReference type="PANTHER" id="PTHR22916:SF3">
    <property type="entry name" value="UDP-GLCNAC:BETAGAL BETA-1,3-N-ACETYLGLUCOSAMINYLTRANSFERASE-LIKE PROTEIN 1"/>
    <property type="match status" value="1"/>
</dbReference>
<keyword evidence="3" id="KW-1185">Reference proteome</keyword>
<dbReference type="Proteomes" id="UP000198704">
    <property type="component" value="Unassembled WGS sequence"/>
</dbReference>
<dbReference type="Gene3D" id="3.90.550.10">
    <property type="entry name" value="Spore Coat Polysaccharide Biosynthesis Protein SpsA, Chain A"/>
    <property type="match status" value="1"/>
</dbReference>
<dbReference type="InterPro" id="IPR001173">
    <property type="entry name" value="Glyco_trans_2-like"/>
</dbReference>
<gene>
    <name evidence="2" type="ORF">SAMN05216360_11476</name>
</gene>
<name>A0A1H0GGF7_9HYPH</name>
<dbReference type="RefSeq" id="WP_167627754.1">
    <property type="nucleotide sequence ID" value="NZ_FNHS01000014.1"/>
</dbReference>
<protein>
    <submittedName>
        <fullName evidence="2">Glycosyl transferase family 2</fullName>
    </submittedName>
</protein>
<keyword evidence="2" id="KW-0808">Transferase</keyword>
<evidence type="ECO:0000313" key="3">
    <source>
        <dbReference type="Proteomes" id="UP000198704"/>
    </source>
</evidence>
<dbReference type="Pfam" id="PF00535">
    <property type="entry name" value="Glycos_transf_2"/>
    <property type="match status" value="1"/>
</dbReference>
<evidence type="ECO:0000259" key="1">
    <source>
        <dbReference type="Pfam" id="PF00535"/>
    </source>
</evidence>
<dbReference type="STRING" id="582672.SAMN05216360_11476"/>
<accession>A0A1H0GGF7</accession>
<evidence type="ECO:0000313" key="2">
    <source>
        <dbReference type="EMBL" id="SDO05974.1"/>
    </source>
</evidence>
<dbReference type="InterPro" id="IPR029044">
    <property type="entry name" value="Nucleotide-diphossugar_trans"/>
</dbReference>